<gene>
    <name evidence="2" type="ORF">PPACK8108_LOCUS24567</name>
</gene>
<dbReference type="InterPro" id="IPR046798">
    <property type="entry name" value="2OG-FeII_Oxy_6"/>
</dbReference>
<reference evidence="2" key="1">
    <citation type="submission" date="2022-06" db="EMBL/GenBank/DDBJ databases">
        <authorList>
            <consortium name="SYNGENTA / RWTH Aachen University"/>
        </authorList>
    </citation>
    <scope>NUCLEOTIDE SEQUENCE</scope>
</reference>
<name>A0AAV0BTD4_PHAPC</name>
<dbReference type="AlphaFoldDB" id="A0AAV0BTD4"/>
<evidence type="ECO:0000313" key="2">
    <source>
        <dbReference type="EMBL" id="CAH7689482.1"/>
    </source>
</evidence>
<dbReference type="Pfam" id="PF20515">
    <property type="entry name" value="2OG-FeII_Oxy_6"/>
    <property type="match status" value="1"/>
</dbReference>
<organism evidence="2 3">
    <name type="scientific">Phakopsora pachyrhizi</name>
    <name type="common">Asian soybean rust disease fungus</name>
    <dbReference type="NCBI Taxonomy" id="170000"/>
    <lineage>
        <taxon>Eukaryota</taxon>
        <taxon>Fungi</taxon>
        <taxon>Dikarya</taxon>
        <taxon>Basidiomycota</taxon>
        <taxon>Pucciniomycotina</taxon>
        <taxon>Pucciniomycetes</taxon>
        <taxon>Pucciniales</taxon>
        <taxon>Phakopsoraceae</taxon>
        <taxon>Phakopsora</taxon>
    </lineage>
</organism>
<accession>A0AAV0BTD4</accession>
<evidence type="ECO:0000313" key="3">
    <source>
        <dbReference type="Proteomes" id="UP001153365"/>
    </source>
</evidence>
<sequence>MVLAGSFKYVADGWFHISMREFNEKGPTAFFATLMNNNPPEAFSSALTFTTSEFKNTPHIDNDSSYIAEGWWIKVNKKTGEVNMDENKEVENIKIDFSKGNRICQIIWKVNKFYNSNLRSMDTKTDTRLGMSIQLGILTLCDPVAGNESLALA</sequence>
<evidence type="ECO:0000259" key="1">
    <source>
        <dbReference type="Pfam" id="PF20515"/>
    </source>
</evidence>
<dbReference type="EMBL" id="CALTRL010006078">
    <property type="protein sequence ID" value="CAH7689482.1"/>
    <property type="molecule type" value="Genomic_DNA"/>
</dbReference>
<keyword evidence="3" id="KW-1185">Reference proteome</keyword>
<feature type="domain" description="Tet-like 2OG-Fe(II) oxygenase" evidence="1">
    <location>
        <begin position="18"/>
        <end position="113"/>
    </location>
</feature>
<dbReference type="Proteomes" id="UP001153365">
    <property type="component" value="Unassembled WGS sequence"/>
</dbReference>
<protein>
    <recommendedName>
        <fullName evidence="1">Tet-like 2OG-Fe(II) oxygenase domain-containing protein</fullName>
    </recommendedName>
</protein>
<proteinExistence type="predicted"/>
<comment type="caution">
    <text evidence="2">The sequence shown here is derived from an EMBL/GenBank/DDBJ whole genome shotgun (WGS) entry which is preliminary data.</text>
</comment>